<protein>
    <recommendedName>
        <fullName evidence="5">Secretin/TonB short N-terminal domain-containing protein</fullName>
    </recommendedName>
</protein>
<dbReference type="InterPro" id="IPR011662">
    <property type="entry name" value="Secretin/TonB_short_N"/>
</dbReference>
<evidence type="ECO:0000259" key="5">
    <source>
        <dbReference type="SMART" id="SM00965"/>
    </source>
</evidence>
<organism evidence="6 7">
    <name type="scientific">Sphingomonas faeni</name>
    <dbReference type="NCBI Taxonomy" id="185950"/>
    <lineage>
        <taxon>Bacteria</taxon>
        <taxon>Pseudomonadati</taxon>
        <taxon>Pseudomonadota</taxon>
        <taxon>Alphaproteobacteria</taxon>
        <taxon>Sphingomonadales</taxon>
        <taxon>Sphingomonadaceae</taxon>
        <taxon>Sphingomonas</taxon>
    </lineage>
</organism>
<keyword evidence="1" id="KW-0813">Transport</keyword>
<feature type="chain" id="PRO_5015438154" description="Secretin/TonB short N-terminal domain-containing protein" evidence="4">
    <location>
        <begin position="26"/>
        <end position="224"/>
    </location>
</feature>
<keyword evidence="2" id="KW-0472">Membrane</keyword>
<dbReference type="EMBL" id="QAYE01000002">
    <property type="protein sequence ID" value="PTW47977.1"/>
    <property type="molecule type" value="Genomic_DNA"/>
</dbReference>
<reference evidence="6 7" key="1">
    <citation type="submission" date="2018-04" db="EMBL/GenBank/DDBJ databases">
        <title>Genomic Encyclopedia of Type Strains, Phase III (KMG-III): the genomes of soil and plant-associated and newly described type strains.</title>
        <authorList>
            <person name="Whitman W."/>
        </authorList>
    </citation>
    <scope>NUCLEOTIDE SEQUENCE [LARGE SCALE GENOMIC DNA]</scope>
    <source>
        <strain evidence="6 7">MA-olki</strain>
    </source>
</reference>
<keyword evidence="3" id="KW-0998">Cell outer membrane</keyword>
<dbReference type="AlphaFoldDB" id="A0A2T5U8Z0"/>
<gene>
    <name evidence="6" type="ORF">C8J25_10266</name>
</gene>
<feature type="domain" description="Secretin/TonB short N-terminal" evidence="5">
    <location>
        <begin position="172"/>
        <end position="221"/>
    </location>
</feature>
<dbReference type="Proteomes" id="UP000244013">
    <property type="component" value="Unassembled WGS sequence"/>
</dbReference>
<sequence>MPTSFSRTLLAVTFGLAVVTTPTFAVSAQQHGTQAQRASNARASADLRARIGTTGERITEAQRGGAITSARAATLRRQVGQTQASLNRLSRQQDFVSAAELASYNRTLGAIDIELDRRGVARSYGNDGLVAADSKGQAGDFRYDCQNEPVAIAIPGDRLDRSLEQLRLTTRCPISGTDLARGKRSQPVVGTMTPTAALQAMLNGTGLQMRSIKGGFQVIRLPRR</sequence>
<name>A0A2T5U8Z0_9SPHN</name>
<dbReference type="SMART" id="SM00965">
    <property type="entry name" value="STN"/>
    <property type="match status" value="1"/>
</dbReference>
<dbReference type="Gene3D" id="3.55.50.30">
    <property type="match status" value="1"/>
</dbReference>
<evidence type="ECO:0000256" key="1">
    <source>
        <dbReference type="ARBA" id="ARBA00022448"/>
    </source>
</evidence>
<evidence type="ECO:0000256" key="4">
    <source>
        <dbReference type="SAM" id="SignalP"/>
    </source>
</evidence>
<evidence type="ECO:0000256" key="3">
    <source>
        <dbReference type="ARBA" id="ARBA00023237"/>
    </source>
</evidence>
<dbReference type="GeneID" id="91005103"/>
<accession>A0A2T5U8Z0</accession>
<dbReference type="RefSeq" id="WP_107952867.1">
    <property type="nucleotide sequence ID" value="NZ_QAYE01000002.1"/>
</dbReference>
<evidence type="ECO:0000313" key="6">
    <source>
        <dbReference type="EMBL" id="PTW47977.1"/>
    </source>
</evidence>
<evidence type="ECO:0000313" key="7">
    <source>
        <dbReference type="Proteomes" id="UP000244013"/>
    </source>
</evidence>
<comment type="caution">
    <text evidence="6">The sequence shown here is derived from an EMBL/GenBank/DDBJ whole genome shotgun (WGS) entry which is preliminary data.</text>
</comment>
<proteinExistence type="predicted"/>
<dbReference type="OrthoDB" id="7584030at2"/>
<dbReference type="GO" id="GO:0019867">
    <property type="term" value="C:outer membrane"/>
    <property type="evidence" value="ECO:0007669"/>
    <property type="project" value="InterPro"/>
</dbReference>
<feature type="signal peptide" evidence="4">
    <location>
        <begin position="1"/>
        <end position="25"/>
    </location>
</feature>
<evidence type="ECO:0000256" key="2">
    <source>
        <dbReference type="ARBA" id="ARBA00023136"/>
    </source>
</evidence>
<keyword evidence="4" id="KW-0732">Signal</keyword>